<feature type="region of interest" description="Disordered" evidence="2">
    <location>
        <begin position="901"/>
        <end position="954"/>
    </location>
</feature>
<feature type="domain" description="Thioredoxin" evidence="3">
    <location>
        <begin position="93"/>
        <end position="215"/>
    </location>
</feature>
<feature type="region of interest" description="Disordered" evidence="2">
    <location>
        <begin position="1"/>
        <end position="47"/>
    </location>
</feature>
<proteinExistence type="predicted"/>
<dbReference type="PANTHER" id="PTHR46497:SF1">
    <property type="entry name" value="THIOREDOXIN DOMAIN-CONTAINING PROTEIN 11"/>
    <property type="match status" value="1"/>
</dbReference>
<dbReference type="InterPro" id="IPR036249">
    <property type="entry name" value="Thioredoxin-like_sf"/>
</dbReference>
<keyword evidence="1" id="KW-0175">Coiled coil</keyword>
<dbReference type="OrthoDB" id="1910803at2759"/>
<feature type="compositionally biased region" description="Low complexity" evidence="2">
    <location>
        <begin position="33"/>
        <end position="47"/>
    </location>
</feature>
<feature type="compositionally biased region" description="Gly residues" evidence="2">
    <location>
        <begin position="1"/>
        <end position="11"/>
    </location>
</feature>
<dbReference type="Proteomes" id="UP000593571">
    <property type="component" value="Unassembled WGS sequence"/>
</dbReference>
<dbReference type="InterPro" id="IPR058777">
    <property type="entry name" value="TXNDC11_thioredoxin"/>
</dbReference>
<evidence type="ECO:0000256" key="2">
    <source>
        <dbReference type="SAM" id="MobiDB-lite"/>
    </source>
</evidence>
<dbReference type="Pfam" id="PF00085">
    <property type="entry name" value="Thioredoxin"/>
    <property type="match status" value="2"/>
</dbReference>
<dbReference type="CDD" id="cd03006">
    <property type="entry name" value="PDI_a_EFP1_N"/>
    <property type="match status" value="1"/>
</dbReference>
<evidence type="ECO:0000259" key="3">
    <source>
        <dbReference type="PROSITE" id="PS51352"/>
    </source>
</evidence>
<reference evidence="4 5" key="1">
    <citation type="journal article" date="2020" name="Nature">
        <title>Six reference-quality genomes reveal evolution of bat adaptations.</title>
        <authorList>
            <person name="Jebb D."/>
            <person name="Huang Z."/>
            <person name="Pippel M."/>
            <person name="Hughes G.M."/>
            <person name="Lavrichenko K."/>
            <person name="Devanna P."/>
            <person name="Winkler S."/>
            <person name="Jermiin L.S."/>
            <person name="Skirmuntt E.C."/>
            <person name="Katzourakis A."/>
            <person name="Burkitt-Gray L."/>
            <person name="Ray D.A."/>
            <person name="Sullivan K.A.M."/>
            <person name="Roscito J.G."/>
            <person name="Kirilenko B.M."/>
            <person name="Davalos L.M."/>
            <person name="Corthals A.P."/>
            <person name="Power M.L."/>
            <person name="Jones G."/>
            <person name="Ransome R.D."/>
            <person name="Dechmann D.K.N."/>
            <person name="Locatelli A.G."/>
            <person name="Puechmaille S.J."/>
            <person name="Fedrigo O."/>
            <person name="Jarvis E.D."/>
            <person name="Hiller M."/>
            <person name="Vernes S.C."/>
            <person name="Myers E.W."/>
            <person name="Teeling E.C."/>
        </authorList>
    </citation>
    <scope>NUCLEOTIDE SEQUENCE [LARGE SCALE GENOMIC DNA]</scope>
    <source>
        <strain evidence="4">MRouAeg1</strain>
        <tissue evidence="4">Muscle</tissue>
    </source>
</reference>
<dbReference type="PANTHER" id="PTHR46497">
    <property type="entry name" value="THIOREDOXIN DOMAIN-CONTAINING PROTEIN 11"/>
    <property type="match status" value="1"/>
</dbReference>
<dbReference type="InterPro" id="IPR052792">
    <property type="entry name" value="Thioredoxin_dom-contain_11"/>
</dbReference>
<evidence type="ECO:0000313" key="5">
    <source>
        <dbReference type="Proteomes" id="UP000593571"/>
    </source>
</evidence>
<keyword evidence="5" id="KW-1185">Reference proteome</keyword>
<organism evidence="4 5">
    <name type="scientific">Rousettus aegyptiacus</name>
    <name type="common">Egyptian fruit bat</name>
    <name type="synonym">Pteropus aegyptiacus</name>
    <dbReference type="NCBI Taxonomy" id="9407"/>
    <lineage>
        <taxon>Eukaryota</taxon>
        <taxon>Metazoa</taxon>
        <taxon>Chordata</taxon>
        <taxon>Craniata</taxon>
        <taxon>Vertebrata</taxon>
        <taxon>Euteleostomi</taxon>
        <taxon>Mammalia</taxon>
        <taxon>Eutheria</taxon>
        <taxon>Laurasiatheria</taxon>
        <taxon>Chiroptera</taxon>
        <taxon>Yinpterochiroptera</taxon>
        <taxon>Pteropodoidea</taxon>
        <taxon>Pteropodidae</taxon>
        <taxon>Rousettinae</taxon>
        <taxon>Rousettus</taxon>
    </lineage>
</organism>
<name>A0A7J8F550_ROUAE</name>
<dbReference type="Pfam" id="PF26234">
    <property type="entry name" value="TXNDC11_2nd"/>
    <property type="match status" value="1"/>
</dbReference>
<dbReference type="EMBL" id="JACASE010000008">
    <property type="protein sequence ID" value="KAF6442756.1"/>
    <property type="molecule type" value="Genomic_DNA"/>
</dbReference>
<feature type="coiled-coil region" evidence="1">
    <location>
        <begin position="796"/>
        <end position="886"/>
    </location>
</feature>
<evidence type="ECO:0000313" key="4">
    <source>
        <dbReference type="EMBL" id="KAF6442756.1"/>
    </source>
</evidence>
<sequence length="954" mass="107141">MSECGGRGSGGSSSSSSDDAEDEGGGGGGPAGSGSLSPVPTGASSAGRLRRGLRGASLMARRRPELLCGAVALGCALLLALKFTCSRAKDVILPAKPPVSFFSSRSPVLDLFQGQLDYAEHVRRDSEVVLLFFYAPWCGQSIAARAEIEQAASQLSDQVLFVAINCWWNQGKCRKQKHFFYFPVIYLYHRSFGPIEYKGPMSAVYIEKFVRRVMKPLLYIPSQSELLDFLSNYEPGVLGYFEFSGSPQPPGYLTFFTSALHSLKKDYLGTVRFGVITNKHLAKLVSLVHSGSVYLHRHFNTSLVFPREVINYTAENIYKWALENREMLLRWLRPHGGKSLLLNNELKKGPALFLFIPFNPLAESHPLIDEITEVALEYNNCHRDEVVERLLQHLRRVDAPVFKSLASEQPVQLSDAPLITVSPCCNTVVLPQWHSISRTHNVCELCVNQTAVGIRPSSVSMPQCSFLEMAAAVDSFYLKEQAFYHVASDSVECSNFLSSYSPFSYYTACCRTMNRGVEGFVGSEAPSIAFSSLEKECEVSTPGPVPHIEENRHLFPEVDASSTDFTGLSCRTNKTLNLYLLDSNLFWLYAERLGAPSTTRVKEFAAIVDVKEESHYILDPEQALMKFTLESFIQNFSILYSPLKRHLIGSDSAQFPSQHLITEVTTDTFWEVVLQKQDVLLLYYAQWCGFCPSLNHVFIQLARLLPADTFTVARLDVSQNDLPWEFMVDRLPTVLFFPCNRKDLSVKYPEDLPITLPNLLRFVLHHSDPASVPHNLANRPTKECLRSETVLQQGHISHLEREIQKLRAEISTLQRAQVQVEAQLSRARRDEHRLLQQQQTLEQQHGLLRLHSEQLQALYEQKTRELEEVARKLQELADASENLLTENTWLKILVATMERKLEDRDRAKSPTPPEEAPSGHPEPSGAPRFPGSTPPPANVSSPLASERSDENRTD</sequence>
<dbReference type="PROSITE" id="PS51352">
    <property type="entry name" value="THIOREDOXIN_2"/>
    <property type="match status" value="2"/>
</dbReference>
<dbReference type="AlphaFoldDB" id="A0A7J8F550"/>
<dbReference type="CDD" id="cd02995">
    <property type="entry name" value="PDI_a_PDI_a'_C"/>
    <property type="match status" value="1"/>
</dbReference>
<gene>
    <name evidence="4" type="ORF">HJG63_020135</name>
</gene>
<comment type="caution">
    <text evidence="4">The sequence shown here is derived from an EMBL/GenBank/DDBJ whole genome shotgun (WGS) entry which is preliminary data.</text>
</comment>
<protein>
    <submittedName>
        <fullName evidence="4">Thioredoxin domain containing 11</fullName>
    </submittedName>
</protein>
<dbReference type="SUPFAM" id="SSF52833">
    <property type="entry name" value="Thioredoxin-like"/>
    <property type="match status" value="2"/>
</dbReference>
<accession>A0A7J8F550</accession>
<dbReference type="KEGG" id="ray:107518198"/>
<evidence type="ECO:0000256" key="1">
    <source>
        <dbReference type="SAM" id="Coils"/>
    </source>
</evidence>
<dbReference type="Gene3D" id="3.40.30.10">
    <property type="entry name" value="Glutaredoxin"/>
    <property type="match status" value="2"/>
</dbReference>
<dbReference type="CDD" id="cd02981">
    <property type="entry name" value="PDI_b_family"/>
    <property type="match status" value="1"/>
</dbReference>
<feature type="domain" description="Thioredoxin" evidence="3">
    <location>
        <begin position="618"/>
        <end position="768"/>
    </location>
</feature>
<dbReference type="InterPro" id="IPR013766">
    <property type="entry name" value="Thioredoxin_domain"/>
</dbReference>